<dbReference type="AlphaFoldDB" id="A0A4P5P3T2"/>
<comment type="caution">
    <text evidence="3">The sequence shown here is derived from an EMBL/GenBank/DDBJ whole genome shotgun (WGS) entry which is preliminary data.</text>
</comment>
<dbReference type="PRINTS" id="PR00081">
    <property type="entry name" value="GDHRDH"/>
</dbReference>
<protein>
    <recommendedName>
        <fullName evidence="5">Oxidoreductase</fullName>
    </recommendedName>
</protein>
<evidence type="ECO:0000313" key="3">
    <source>
        <dbReference type="EMBL" id="GCF92116.1"/>
    </source>
</evidence>
<evidence type="ECO:0000313" key="4">
    <source>
        <dbReference type="Proteomes" id="UP000290567"/>
    </source>
</evidence>
<accession>A0A4P5P3T2</accession>
<dbReference type="Proteomes" id="UP000290567">
    <property type="component" value="Unassembled WGS sequence"/>
</dbReference>
<dbReference type="PANTHER" id="PTHR42901">
    <property type="entry name" value="ALCOHOL DEHYDROGENASE"/>
    <property type="match status" value="1"/>
</dbReference>
<gene>
    <name evidence="3" type="ORF">NRIC_00070</name>
</gene>
<comment type="similarity">
    <text evidence="1">Belongs to the short-chain dehydrogenases/reductases (SDR) family.</text>
</comment>
<dbReference type="EMBL" id="BJCC01000001">
    <property type="protein sequence ID" value="GCF92116.1"/>
    <property type="molecule type" value="Genomic_DNA"/>
</dbReference>
<dbReference type="Pfam" id="PF00106">
    <property type="entry name" value="adh_short"/>
    <property type="match status" value="1"/>
</dbReference>
<reference evidence="4" key="1">
    <citation type="submission" date="2019-02" db="EMBL/GenBank/DDBJ databases">
        <title>Draft genome sequence of Enterococcus sp. Gos25-1.</title>
        <authorList>
            <person name="Tanaka N."/>
            <person name="Shiwa Y."/>
            <person name="Fujita N."/>
        </authorList>
    </citation>
    <scope>NUCLEOTIDE SEQUENCE [LARGE SCALE GENOMIC DNA]</scope>
    <source>
        <strain evidence="4">Gos25-1</strain>
    </source>
</reference>
<keyword evidence="2" id="KW-0560">Oxidoreductase</keyword>
<dbReference type="GO" id="GO:0016491">
    <property type="term" value="F:oxidoreductase activity"/>
    <property type="evidence" value="ECO:0007669"/>
    <property type="project" value="UniProtKB-KW"/>
</dbReference>
<dbReference type="SUPFAM" id="SSF51735">
    <property type="entry name" value="NAD(P)-binding Rossmann-fold domains"/>
    <property type="match status" value="1"/>
</dbReference>
<evidence type="ECO:0000256" key="2">
    <source>
        <dbReference type="ARBA" id="ARBA00023002"/>
    </source>
</evidence>
<keyword evidence="4" id="KW-1185">Reference proteome</keyword>
<evidence type="ECO:0008006" key="5">
    <source>
        <dbReference type="Google" id="ProtNLM"/>
    </source>
</evidence>
<sequence>MEKLKYTVITGASSGIGYETAKAFADRDKPLILVARRKKRLQQLKQAIRQKNPNLEVLIFPVDLTIKENVYQLFSDLTIYELETWINNAGIGMYGGLRTNDLQKTEHLLQLNIEAFAILSSLFVKDYFSKAGTQLINISSAGRYTIVPNAVLYCATKFFVSAFTGRDSRRIDCCWCQHASQVISSCCHQNRVRPDSSEHGYL</sequence>
<evidence type="ECO:0000256" key="1">
    <source>
        <dbReference type="ARBA" id="ARBA00006484"/>
    </source>
</evidence>
<dbReference type="Gene3D" id="3.40.50.720">
    <property type="entry name" value="NAD(P)-binding Rossmann-like Domain"/>
    <property type="match status" value="1"/>
</dbReference>
<dbReference type="InterPro" id="IPR036291">
    <property type="entry name" value="NAD(P)-bd_dom_sf"/>
</dbReference>
<proteinExistence type="inferred from homology"/>
<organism evidence="3 4">
    <name type="scientific">Enterococcus florum</name>
    <dbReference type="NCBI Taxonomy" id="2480627"/>
    <lineage>
        <taxon>Bacteria</taxon>
        <taxon>Bacillati</taxon>
        <taxon>Bacillota</taxon>
        <taxon>Bacilli</taxon>
        <taxon>Lactobacillales</taxon>
        <taxon>Enterococcaceae</taxon>
        <taxon>Enterococcus</taxon>
    </lineage>
</organism>
<dbReference type="InterPro" id="IPR002347">
    <property type="entry name" value="SDR_fam"/>
</dbReference>
<dbReference type="PANTHER" id="PTHR42901:SF1">
    <property type="entry name" value="ALCOHOL DEHYDROGENASE"/>
    <property type="match status" value="1"/>
</dbReference>
<name>A0A4P5P3T2_9ENTE</name>